<feature type="domain" description="Phospholipase D N-terminal" evidence="3">
    <location>
        <begin position="49"/>
        <end position="139"/>
    </location>
</feature>
<gene>
    <name evidence="4" type="ORF">FGD71_043465</name>
</gene>
<keyword evidence="1" id="KW-0732">Signal</keyword>
<dbReference type="InterPro" id="IPR052900">
    <property type="entry name" value="Phospholipid_Metab_Enz"/>
</dbReference>
<dbReference type="AlphaFoldDB" id="A0A505DGU7"/>
<feature type="chain" id="PRO_5021376719" evidence="1">
    <location>
        <begin position="35"/>
        <end position="531"/>
    </location>
</feature>
<dbReference type="PANTHER" id="PTHR43606">
    <property type="entry name" value="PHOSPHATASE, PUTATIVE (AFU_ORTHOLOGUE AFUA_6G08710)-RELATED"/>
    <property type="match status" value="1"/>
</dbReference>
<dbReference type="InterPro" id="IPR038607">
    <property type="entry name" value="PhoD-like_sf"/>
</dbReference>
<evidence type="ECO:0000259" key="2">
    <source>
        <dbReference type="Pfam" id="PF09423"/>
    </source>
</evidence>
<evidence type="ECO:0000313" key="5">
    <source>
        <dbReference type="Proteomes" id="UP000317378"/>
    </source>
</evidence>
<evidence type="ECO:0000259" key="3">
    <source>
        <dbReference type="Pfam" id="PF16655"/>
    </source>
</evidence>
<dbReference type="CDD" id="cd07389">
    <property type="entry name" value="MPP_PhoD"/>
    <property type="match status" value="1"/>
</dbReference>
<dbReference type="EMBL" id="VCHX02000340">
    <property type="protein sequence ID" value="TPQ16151.1"/>
    <property type="molecule type" value="Genomic_DNA"/>
</dbReference>
<protein>
    <submittedName>
        <fullName evidence="4">Alkaline phosphatase</fullName>
    </submittedName>
</protein>
<dbReference type="Gene3D" id="2.60.40.380">
    <property type="entry name" value="Purple acid phosphatase-like, N-terminal"/>
    <property type="match status" value="1"/>
</dbReference>
<comment type="caution">
    <text evidence="4">The sequence shown here is derived from an EMBL/GenBank/DDBJ whole genome shotgun (WGS) entry which is preliminary data.</text>
</comment>
<feature type="signal peptide" evidence="1">
    <location>
        <begin position="1"/>
        <end position="34"/>
    </location>
</feature>
<dbReference type="InterPro" id="IPR029052">
    <property type="entry name" value="Metallo-depent_PP-like"/>
</dbReference>
<dbReference type="PANTHER" id="PTHR43606:SF1">
    <property type="entry name" value="PHOD-LIKE PHOSPHATASE METALLOPHOSPHATASE DOMAIN-CONTAINING PROTEIN"/>
    <property type="match status" value="1"/>
</dbReference>
<dbReference type="InterPro" id="IPR006311">
    <property type="entry name" value="TAT_signal"/>
</dbReference>
<feature type="domain" description="PhoD-like phosphatase metallophosphatase" evidence="2">
    <location>
        <begin position="156"/>
        <end position="511"/>
    </location>
</feature>
<dbReference type="Proteomes" id="UP000317378">
    <property type="component" value="Unassembled WGS sequence"/>
</dbReference>
<dbReference type="RefSeq" id="WP_119106114.1">
    <property type="nucleotide sequence ID" value="NZ_QXMJ01000340.1"/>
</dbReference>
<dbReference type="PROSITE" id="PS51318">
    <property type="entry name" value="TAT"/>
    <property type="match status" value="1"/>
</dbReference>
<reference evidence="4 5" key="1">
    <citation type="submission" date="2019-06" db="EMBL/GenBank/DDBJ databases">
        <title>Streptomyces sporangiiformans sp. nov., a novel actinomycete isolated from soil in Mount Song.</title>
        <authorList>
            <person name="Han L."/>
        </authorList>
    </citation>
    <scope>NUCLEOTIDE SEQUENCE [LARGE SCALE GENOMIC DNA]</scope>
    <source>
        <strain evidence="4 5">NEAU-SSA 1</strain>
    </source>
</reference>
<dbReference type="InterPro" id="IPR032093">
    <property type="entry name" value="PhoD_N"/>
</dbReference>
<keyword evidence="5" id="KW-1185">Reference proteome</keyword>
<dbReference type="Pfam" id="PF09423">
    <property type="entry name" value="PhoD"/>
    <property type="match status" value="1"/>
</dbReference>
<dbReference type="OrthoDB" id="3497025at2"/>
<evidence type="ECO:0000313" key="4">
    <source>
        <dbReference type="EMBL" id="TPQ16151.1"/>
    </source>
</evidence>
<dbReference type="InterPro" id="IPR018946">
    <property type="entry name" value="PhoD-like_MPP"/>
</dbReference>
<organism evidence="4 5">
    <name type="scientific">Streptomyces sporangiiformans</name>
    <dbReference type="NCBI Taxonomy" id="2315329"/>
    <lineage>
        <taxon>Bacteria</taxon>
        <taxon>Bacillati</taxon>
        <taxon>Actinomycetota</taxon>
        <taxon>Actinomycetes</taxon>
        <taxon>Kitasatosporales</taxon>
        <taxon>Streptomycetaceae</taxon>
        <taxon>Streptomyces</taxon>
    </lineage>
</organism>
<dbReference type="Gene3D" id="3.60.21.70">
    <property type="entry name" value="PhoD-like phosphatase"/>
    <property type="match status" value="1"/>
</dbReference>
<proteinExistence type="predicted"/>
<accession>A0A505DGU7</accession>
<sequence>MSHRPPSPLPARRSVLRGSLAASAALALPAAVGAAPAFSLSGRPKAGWGVQTGDVTAHSGLVWVRSDRPARMVVETSATESFRNPRRWQGPILGADTDFTGTTRLRGLPAGEQIHYRVLLADPDDPRRTGEPVTGTFRTAPLRRRDGVRFLWSGDLAGQGWGINPDLGGYRIFDAMAALDPDFFLCSGDNVYSDGPIAATAPLPDGSTWRNITTEEKSKVAETLAEFRGNFRYNLLDENLRRFNAQVPSVVQWDDHEVRNNWYPGQVIADTDTRYTEKSVDVLSARALRAFSEYYPVSTLRPGARDGRMYRVLRHGPLLDVFVLDMRTYRNANSPGTQTTDPQGILGAEQLAWLKGELARSRAVWKVIASDMPLGLVVPDTTEGKKHIEAVAQGDPGAPLGRELQIAELLRFIKHSKITGTVWLTADVHYTSAQHYQPSRAAFTDFEPFWEFVSGPLNAGAFPANALDNTFGPERTFVKAPTTANVSPAGGYQFFGEVDIDGGSGELTVRLREQDGSVLYTKVLQPGRVGQ</sequence>
<dbReference type="Pfam" id="PF16655">
    <property type="entry name" value="PhoD_N"/>
    <property type="match status" value="1"/>
</dbReference>
<evidence type="ECO:0000256" key="1">
    <source>
        <dbReference type="SAM" id="SignalP"/>
    </source>
</evidence>
<name>A0A505DGU7_9ACTN</name>
<dbReference type="SUPFAM" id="SSF56300">
    <property type="entry name" value="Metallo-dependent phosphatases"/>
    <property type="match status" value="1"/>
</dbReference>